<reference evidence="2" key="1">
    <citation type="submission" date="2017-10" db="EMBL/GenBank/DDBJ databases">
        <title>Rapid genome shrinkage in a self-fertile nematode reveals novel sperm competition proteins.</title>
        <authorList>
            <person name="Yin D."/>
            <person name="Schwarz E.M."/>
            <person name="Thomas C.G."/>
            <person name="Felde R.L."/>
            <person name="Korf I.F."/>
            <person name="Cutter A.D."/>
            <person name="Schartner C.M."/>
            <person name="Ralston E.J."/>
            <person name="Meyer B.J."/>
            <person name="Haag E.S."/>
        </authorList>
    </citation>
    <scope>NUCLEOTIDE SEQUENCE [LARGE SCALE GENOMIC DNA]</scope>
    <source>
        <strain evidence="2">JU1422</strain>
    </source>
</reference>
<protein>
    <submittedName>
        <fullName evidence="1">Uncharacterized protein</fullName>
    </submittedName>
</protein>
<proteinExistence type="predicted"/>
<evidence type="ECO:0000313" key="2">
    <source>
        <dbReference type="Proteomes" id="UP000230233"/>
    </source>
</evidence>
<dbReference type="AlphaFoldDB" id="A0A2G5VM41"/>
<comment type="caution">
    <text evidence="1">The sequence shown here is derived from an EMBL/GenBank/DDBJ whole genome shotgun (WGS) entry which is preliminary data.</text>
</comment>
<dbReference type="Proteomes" id="UP000230233">
    <property type="component" value="Chromosome I"/>
</dbReference>
<organism evidence="1 2">
    <name type="scientific">Caenorhabditis nigoni</name>
    <dbReference type="NCBI Taxonomy" id="1611254"/>
    <lineage>
        <taxon>Eukaryota</taxon>
        <taxon>Metazoa</taxon>
        <taxon>Ecdysozoa</taxon>
        <taxon>Nematoda</taxon>
        <taxon>Chromadorea</taxon>
        <taxon>Rhabditida</taxon>
        <taxon>Rhabditina</taxon>
        <taxon>Rhabditomorpha</taxon>
        <taxon>Rhabditoidea</taxon>
        <taxon>Rhabditidae</taxon>
        <taxon>Peloderinae</taxon>
        <taxon>Caenorhabditis</taxon>
    </lineage>
</organism>
<gene>
    <name evidence="1" type="primary">Cnig_chr_I.g271</name>
    <name evidence="1" type="ORF">B9Z55_000271</name>
</gene>
<dbReference type="EMBL" id="PDUG01000001">
    <property type="protein sequence ID" value="PIC52721.1"/>
    <property type="molecule type" value="Genomic_DNA"/>
</dbReference>
<name>A0A2G5VM41_9PELO</name>
<accession>A0A2G5VM41</accession>
<sequence length="102" mass="11625">MRFKISADTTRESMHVSVSNTTLEVKQYSEFMKDIADQDTWDQSQSHKVMNTTVTVDAKQMCNSQHGKSNEQARAAEQVGKERAAHQALYSINHYNDNPMDT</sequence>
<keyword evidence="2" id="KW-1185">Reference proteome</keyword>
<evidence type="ECO:0000313" key="1">
    <source>
        <dbReference type="EMBL" id="PIC52721.1"/>
    </source>
</evidence>